<keyword evidence="3" id="KW-1185">Reference proteome</keyword>
<dbReference type="PROSITE" id="PS51257">
    <property type="entry name" value="PROKAR_LIPOPROTEIN"/>
    <property type="match status" value="1"/>
</dbReference>
<dbReference type="InterPro" id="IPR021779">
    <property type="entry name" value="DUF3344"/>
</dbReference>
<gene>
    <name evidence="2" type="ORF">MBBTH_21250</name>
</gene>
<dbReference type="SUPFAM" id="SSF49373">
    <property type="entry name" value="Invasin/intimin cell-adhesion fragments"/>
    <property type="match status" value="2"/>
</dbReference>
<sequence>MKKYFILLILTVIFACSCSCIYANDVQDVANVTGNDHVSDYMNDRTTDFGIASGGVDVVDSNPWDAKKIKYEENVTINGVQKTVKREGYYGYLSYDVPENVTIKSSILYANVYSGSAQPSYALGAKFTINGESFANETLFIDQGSIDGEIYELNDYITKVYSDYEMRYDITDKIQSLTGTTVNFTMLSHDLKAEMEKNFDGRIKWLALVTVYDDGDDDEIYYWIRHGQTWMDTPLYIDYATRSLGKTDYFNIDSVLLSSGTTQIDVNGVSCNSLDEGDVCTISGGYYQRHIYNATNLYNASSDTLIKYGPGAGWAGTPSLKLVLTVIKSTPRKENISLNISDVHTVGGFTLNDDVTAVNAHFGANRPGKYLTRLYVDGIKDDEIFLYIPQEGCDFQLVDMNTYGKEYNILNGPKYVNYTIVIYDCGVVADSYTFSSPVKYSPLNVKLISSDVYVKYPDNVTYTVKLTDMANNPLANVSLNVTVNGKTYYPTTDENGTASVNVDLPLGIYNIRCDVSQPEIFNCLGCINTAVVFKNVRLTASDISVKCGENAIYKINVRDDNNNPLGNVSLNVTVDGKVYHIKSDENGVSTLSIALGAGNFLITACVNDPVIYNSSLITNKINVISQAKLTGSDIVMYFGEGSYYKVRLFADDGKPLKGAVVSIKISGKTVKATTDGNGYASYKITLKENTYYVTATYKNLKVSNKIVVKPVLTAKNISKKKSKKIKFTAKLVNTKGKALKNKKITFKFKGKTYKAKTNKKGIATLTLKNLKVGKYSITSTYGKSSIKNTITIKK</sequence>
<reference evidence="2 3" key="1">
    <citation type="submission" date="2017-03" db="EMBL/GenBank/DDBJ databases">
        <title>Genome sequence of Methanobrevibacter thaueri.</title>
        <authorList>
            <person name="Poehlein A."/>
            <person name="Seedorf H."/>
            <person name="Daniel R."/>
        </authorList>
    </citation>
    <scope>NUCLEOTIDE SEQUENCE [LARGE SCALE GENOMIC DNA]</scope>
    <source>
        <strain evidence="2 3">DSM 11995</strain>
    </source>
</reference>
<accession>A0A315XJY1</accession>
<dbReference type="Gene3D" id="2.60.40.10">
    <property type="entry name" value="Immunoglobulins"/>
    <property type="match status" value="2"/>
</dbReference>
<dbReference type="InterPro" id="IPR013783">
    <property type="entry name" value="Ig-like_fold"/>
</dbReference>
<name>A0A315XJY1_9EURY</name>
<evidence type="ECO:0000259" key="1">
    <source>
        <dbReference type="Pfam" id="PF11824"/>
    </source>
</evidence>
<dbReference type="RefSeq" id="WP_116593000.1">
    <property type="nucleotide sequence ID" value="NZ_MZGS01000032.1"/>
</dbReference>
<dbReference type="EMBL" id="MZGS01000032">
    <property type="protein sequence ID" value="PWB84703.1"/>
    <property type="molecule type" value="Genomic_DNA"/>
</dbReference>
<dbReference type="InterPro" id="IPR008964">
    <property type="entry name" value="Invasin/intimin_cell_adhesion"/>
</dbReference>
<dbReference type="AlphaFoldDB" id="A0A315XJY1"/>
<proteinExistence type="predicted"/>
<protein>
    <submittedName>
        <fullName evidence="2">Bacterial Ig-like domain (Group 1)</fullName>
    </submittedName>
</protein>
<dbReference type="Pfam" id="PF11824">
    <property type="entry name" value="DUF3344"/>
    <property type="match status" value="1"/>
</dbReference>
<dbReference type="OrthoDB" id="78465at2157"/>
<dbReference type="Proteomes" id="UP000251717">
    <property type="component" value="Unassembled WGS sequence"/>
</dbReference>
<feature type="domain" description="DUF3344" evidence="1">
    <location>
        <begin position="89"/>
        <end position="253"/>
    </location>
</feature>
<organism evidence="2 3">
    <name type="scientific">Methanobrevibacter thaueri</name>
    <dbReference type="NCBI Taxonomy" id="190975"/>
    <lineage>
        <taxon>Archaea</taxon>
        <taxon>Methanobacteriati</taxon>
        <taxon>Methanobacteriota</taxon>
        <taxon>Methanomada group</taxon>
        <taxon>Methanobacteria</taxon>
        <taxon>Methanobacteriales</taxon>
        <taxon>Methanobacteriaceae</taxon>
        <taxon>Methanobrevibacter</taxon>
    </lineage>
</organism>
<comment type="caution">
    <text evidence="2">The sequence shown here is derived from an EMBL/GenBank/DDBJ whole genome shotgun (WGS) entry which is preliminary data.</text>
</comment>
<evidence type="ECO:0000313" key="3">
    <source>
        <dbReference type="Proteomes" id="UP000251717"/>
    </source>
</evidence>
<evidence type="ECO:0000313" key="2">
    <source>
        <dbReference type="EMBL" id="PWB84703.1"/>
    </source>
</evidence>